<organism evidence="2 3">
    <name type="scientific">Ridgeia piscesae</name>
    <name type="common">Tubeworm</name>
    <dbReference type="NCBI Taxonomy" id="27915"/>
    <lineage>
        <taxon>Eukaryota</taxon>
        <taxon>Metazoa</taxon>
        <taxon>Spiralia</taxon>
        <taxon>Lophotrochozoa</taxon>
        <taxon>Annelida</taxon>
        <taxon>Polychaeta</taxon>
        <taxon>Sedentaria</taxon>
        <taxon>Canalipalpata</taxon>
        <taxon>Sabellida</taxon>
        <taxon>Siboglinidae</taxon>
        <taxon>Ridgeia</taxon>
    </lineage>
</organism>
<feature type="compositionally biased region" description="Gly residues" evidence="1">
    <location>
        <begin position="299"/>
        <end position="309"/>
    </location>
</feature>
<dbReference type="Proteomes" id="UP001209878">
    <property type="component" value="Unassembled WGS sequence"/>
</dbReference>
<reference evidence="2" key="1">
    <citation type="journal article" date="2023" name="Mol. Biol. Evol.">
        <title>Third-Generation Sequencing Reveals the Adaptive Role of the Epigenome in Three Deep-Sea Polychaetes.</title>
        <authorList>
            <person name="Perez M."/>
            <person name="Aroh O."/>
            <person name="Sun Y."/>
            <person name="Lan Y."/>
            <person name="Juniper S.K."/>
            <person name="Young C.R."/>
            <person name="Angers B."/>
            <person name="Qian P.Y."/>
        </authorList>
    </citation>
    <scope>NUCLEOTIDE SEQUENCE</scope>
    <source>
        <strain evidence="2">R07B-5</strain>
    </source>
</reference>
<name>A0AAD9MXZ6_RIDPI</name>
<gene>
    <name evidence="2" type="ORF">NP493_3340g00009</name>
</gene>
<feature type="non-terminal residue" evidence="2">
    <location>
        <position position="1"/>
    </location>
</feature>
<evidence type="ECO:0000313" key="2">
    <source>
        <dbReference type="EMBL" id="KAK2147866.1"/>
    </source>
</evidence>
<dbReference type="EMBL" id="JAODUO010003345">
    <property type="protein sequence ID" value="KAK2147866.1"/>
    <property type="molecule type" value="Genomic_DNA"/>
</dbReference>
<proteinExistence type="predicted"/>
<comment type="caution">
    <text evidence="2">The sequence shown here is derived from an EMBL/GenBank/DDBJ whole genome shotgun (WGS) entry which is preliminary data.</text>
</comment>
<evidence type="ECO:0000256" key="1">
    <source>
        <dbReference type="SAM" id="MobiDB-lite"/>
    </source>
</evidence>
<evidence type="ECO:0000313" key="3">
    <source>
        <dbReference type="Proteomes" id="UP001209878"/>
    </source>
</evidence>
<protein>
    <submittedName>
        <fullName evidence="2">Uncharacterized protein</fullName>
    </submittedName>
</protein>
<dbReference type="AlphaFoldDB" id="A0AAD9MXZ6"/>
<accession>A0AAD9MXZ6</accession>
<feature type="region of interest" description="Disordered" evidence="1">
    <location>
        <begin position="287"/>
        <end position="309"/>
    </location>
</feature>
<keyword evidence="3" id="KW-1185">Reference proteome</keyword>
<sequence length="309" mass="33501">FHGDHPVRSGGAVCRLLVRGAVLARVDQRELARERRLRDGPWLDLATERATVHVEDYNGGKRHASHCRRPCAQRSTLTRVRPDEGAKPWAIFTSQHVNVTSHLEDNARGAVQISFWHSGALASKLRAHLDIGYADGRYLFARTPPGGVSGDVVRARFFRHPPFASSDRLGGMAALFRIQCTCPPRQAAAPGSGFAGCAGTPLRRGFRDDAVEGVTTRSCLPRKKPNIRAPFGPGKNWTFVERGQDRQIALGATSRPTPGTGRRRHVRAVIFPGQLRWGPALGARALRAESPGRRAAPVGSGGQTTGEPG</sequence>